<dbReference type="WBParaSite" id="SCUD_0001950901-mRNA-1">
    <property type="protein sequence ID" value="SCUD_0001950901-mRNA-1"/>
    <property type="gene ID" value="SCUD_0001950901"/>
</dbReference>
<dbReference type="Proteomes" id="UP000279833">
    <property type="component" value="Unassembled WGS sequence"/>
</dbReference>
<evidence type="ECO:0000313" key="2">
    <source>
        <dbReference type="EMBL" id="VDP69335.1"/>
    </source>
</evidence>
<reference evidence="2 3" key="2">
    <citation type="submission" date="2018-11" db="EMBL/GenBank/DDBJ databases">
        <authorList>
            <consortium name="Pathogen Informatics"/>
        </authorList>
    </citation>
    <scope>NUCLEOTIDE SEQUENCE [LARGE SCALE GENOMIC DNA]</scope>
    <source>
        <strain evidence="2">Dakar</strain>
        <strain evidence="3">Dakar, Senegal</strain>
    </source>
</reference>
<evidence type="ECO:0000313" key="4">
    <source>
        <dbReference type="WBParaSite" id="SCUD_0001950901-mRNA-1"/>
    </source>
</evidence>
<evidence type="ECO:0000259" key="1">
    <source>
        <dbReference type="PROSITE" id="PS01186"/>
    </source>
</evidence>
<reference evidence="4" key="1">
    <citation type="submission" date="2016-06" db="UniProtKB">
        <authorList>
            <consortium name="WormBaseParasite"/>
        </authorList>
    </citation>
    <scope>IDENTIFICATION</scope>
</reference>
<protein>
    <submittedName>
        <fullName evidence="4">EGF-like domain-containing protein</fullName>
    </submittedName>
</protein>
<dbReference type="AlphaFoldDB" id="A0A183KWR2"/>
<sequence>MQYASLLCNNQYSTTLKLFKREMLIFSDRCANVRCHENAKCDDGYCRCKEGFEGDGYSECRRKSEDRDPCARIRCHPQAQCEYGFCRCKNGYKGDGYWNCQPIHSDLCRAEQCHQFARCVEGQCRCLDGYEGDGYQMCNIIPGAGFTGDGVSVCKPESVGREDTTSSHAFDPTCGGGCRIRNAECDRYTGTCKCRSGYDGDGERGCYWNCKLCHPSAICDRENERCICPSGYRGDGQTFCEQIPVRQGKFDHQCIGFSRNIFLDPFIHK</sequence>
<gene>
    <name evidence="2" type="ORF">SCUD_LOCUS19506</name>
</gene>
<accession>A0A183KWR2</accession>
<feature type="domain" description="EGF-like" evidence="1">
    <location>
        <begin position="86"/>
        <end position="100"/>
    </location>
</feature>
<dbReference type="InterPro" id="IPR000742">
    <property type="entry name" value="EGF"/>
</dbReference>
<dbReference type="STRING" id="6186.A0A183KWR2"/>
<keyword evidence="3" id="KW-1185">Reference proteome</keyword>
<dbReference type="EMBL" id="UZAK01042644">
    <property type="protein sequence ID" value="VDP69335.1"/>
    <property type="molecule type" value="Genomic_DNA"/>
</dbReference>
<evidence type="ECO:0000313" key="3">
    <source>
        <dbReference type="Proteomes" id="UP000279833"/>
    </source>
</evidence>
<organism evidence="4">
    <name type="scientific">Schistosoma curassoni</name>
    <dbReference type="NCBI Taxonomy" id="6186"/>
    <lineage>
        <taxon>Eukaryota</taxon>
        <taxon>Metazoa</taxon>
        <taxon>Spiralia</taxon>
        <taxon>Lophotrochozoa</taxon>
        <taxon>Platyhelminthes</taxon>
        <taxon>Trematoda</taxon>
        <taxon>Digenea</taxon>
        <taxon>Strigeidida</taxon>
        <taxon>Schistosomatoidea</taxon>
        <taxon>Schistosomatidae</taxon>
        <taxon>Schistosoma</taxon>
    </lineage>
</organism>
<dbReference type="PANTHER" id="PTHR22963:SF39">
    <property type="entry name" value="DUMPY"/>
    <property type="match status" value="1"/>
</dbReference>
<dbReference type="PROSITE" id="PS01186">
    <property type="entry name" value="EGF_2"/>
    <property type="match status" value="1"/>
</dbReference>
<proteinExistence type="predicted"/>
<name>A0A183KWR2_9TREM</name>
<dbReference type="PANTHER" id="PTHR22963">
    <property type="entry name" value="ENDOGLIN-RELATED"/>
    <property type="match status" value="1"/>
</dbReference>
<dbReference type="SMART" id="SM00181">
    <property type="entry name" value="EGF"/>
    <property type="match status" value="5"/>
</dbReference>